<dbReference type="EMBL" id="CAJMWT010002008">
    <property type="protein sequence ID" value="CAE6429241.1"/>
    <property type="molecule type" value="Genomic_DNA"/>
</dbReference>
<comment type="function">
    <text evidence="12">Mannosyltransferase involved in glycosylphosphatidylinositol-anchor biosynthesis.</text>
</comment>
<keyword evidence="11 12" id="KW-0472">Membrane</keyword>
<dbReference type="GO" id="GO:0005789">
    <property type="term" value="C:endoplasmic reticulum membrane"/>
    <property type="evidence" value="ECO:0007669"/>
    <property type="project" value="UniProtKB-SubCell"/>
</dbReference>
<evidence type="ECO:0000256" key="4">
    <source>
        <dbReference type="ARBA" id="ARBA00013795"/>
    </source>
</evidence>
<name>A0A8H2XKR9_9AGAM</name>
<evidence type="ECO:0000256" key="7">
    <source>
        <dbReference type="ARBA" id="ARBA00022679"/>
    </source>
</evidence>
<comment type="caution">
    <text evidence="13">The sequence shown here is derived from an EMBL/GenBank/DDBJ whole genome shotgun (WGS) entry which is preliminary data.</text>
</comment>
<protein>
    <recommendedName>
        <fullName evidence="4 12">GPI mannosyltransferase 2</fullName>
        <ecNumber evidence="12">2.4.1.-</ecNumber>
    </recommendedName>
</protein>
<comment type="similarity">
    <text evidence="3 12">Belongs to the PIGV family.</text>
</comment>
<keyword evidence="6 12" id="KW-0328">Glycosyltransferase</keyword>
<evidence type="ECO:0000256" key="1">
    <source>
        <dbReference type="ARBA" id="ARBA00004477"/>
    </source>
</evidence>
<feature type="transmembrane region" description="Helical" evidence="12">
    <location>
        <begin position="400"/>
        <end position="420"/>
    </location>
</feature>
<keyword evidence="7 12" id="KW-0808">Transferase</keyword>
<keyword evidence="9 12" id="KW-0256">Endoplasmic reticulum</keyword>
<reference evidence="13" key="1">
    <citation type="submission" date="2021-01" db="EMBL/GenBank/DDBJ databases">
        <authorList>
            <person name="Kaushik A."/>
        </authorList>
    </citation>
    <scope>NUCLEOTIDE SEQUENCE</scope>
    <source>
        <strain evidence="13">AG2-2IIIB</strain>
    </source>
</reference>
<feature type="transmembrane region" description="Helical" evidence="12">
    <location>
        <begin position="288"/>
        <end position="309"/>
    </location>
</feature>
<dbReference type="GO" id="GO:0031501">
    <property type="term" value="C:mannosyltransferase complex"/>
    <property type="evidence" value="ECO:0007669"/>
    <property type="project" value="TreeGrafter"/>
</dbReference>
<dbReference type="Proteomes" id="UP000663843">
    <property type="component" value="Unassembled WGS sequence"/>
</dbReference>
<feature type="transmembrane region" description="Helical" evidence="12">
    <location>
        <begin position="427"/>
        <end position="448"/>
    </location>
</feature>
<evidence type="ECO:0000256" key="6">
    <source>
        <dbReference type="ARBA" id="ARBA00022676"/>
    </source>
</evidence>
<evidence type="ECO:0000256" key="9">
    <source>
        <dbReference type="ARBA" id="ARBA00022824"/>
    </source>
</evidence>
<evidence type="ECO:0000256" key="11">
    <source>
        <dbReference type="ARBA" id="ARBA00023136"/>
    </source>
</evidence>
<evidence type="ECO:0000256" key="12">
    <source>
        <dbReference type="RuleBase" id="RU363112"/>
    </source>
</evidence>
<sequence length="502" mass="56566">MGKPFSSFKLRFCFFIGAIICQTVAPLIPAFDTSHLVPLTFVDEFPDPKTSPFYLNHDSAVDKRMDNLATSPPQLAPSTVLRWDTLHYLDVALYGTYAYEHQYAFSLGVPIVLRIAHWGKELFFKLIFPLSFLGTMNTQIRSWVTVLINTLLVAMLAAQPCLALYRLSEKISHSKEFSYLSLIIHALMGAPPVIIRSAYAEPFFAWFTFEGLNAYHEQNYFVSSLYFGLATAFRTNGILLPCFILYDLLARPILSEFFATINVTTGFKPTDIATHLYRASRKLKPSKIIYGALLTMISLSPFLAQQYLAYLTFCQSLVPRPWCDSRIPLIYSFVQSHYWDVGLWRYWTIAQIPNFLLATPILTLAFASIAWFAIASSRGIHLSRRQDIDSPPLHPTLSPSMALVLLPCALHALVISIILLTAAHVQIALRVLPAATPWVSWAGAALIIQGVKYRYNAGNNASSNTGSRNHSWWPLLSDIWIGWSVIWLFISSILWLAFLPPA</sequence>
<feature type="transmembrane region" description="Helical" evidence="12">
    <location>
        <begin position="479"/>
        <end position="499"/>
    </location>
</feature>
<dbReference type="AlphaFoldDB" id="A0A8H2XKR9"/>
<dbReference type="EC" id="2.4.1.-" evidence="12"/>
<proteinExistence type="inferred from homology"/>
<evidence type="ECO:0000256" key="5">
    <source>
        <dbReference type="ARBA" id="ARBA00022502"/>
    </source>
</evidence>
<dbReference type="PANTHER" id="PTHR12468:SF2">
    <property type="entry name" value="GPI MANNOSYLTRANSFERASE 2"/>
    <property type="match status" value="1"/>
</dbReference>
<keyword evidence="5 12" id="KW-0337">GPI-anchor biosynthesis</keyword>
<keyword evidence="8 12" id="KW-0812">Transmembrane</keyword>
<evidence type="ECO:0000256" key="10">
    <source>
        <dbReference type="ARBA" id="ARBA00022989"/>
    </source>
</evidence>
<evidence type="ECO:0000256" key="2">
    <source>
        <dbReference type="ARBA" id="ARBA00004687"/>
    </source>
</evidence>
<evidence type="ECO:0000313" key="13">
    <source>
        <dbReference type="EMBL" id="CAE6429241.1"/>
    </source>
</evidence>
<feature type="transmembrane region" description="Helical" evidence="12">
    <location>
        <begin position="140"/>
        <end position="165"/>
    </location>
</feature>
<evidence type="ECO:0000256" key="3">
    <source>
        <dbReference type="ARBA" id="ARBA00008698"/>
    </source>
</evidence>
<comment type="pathway">
    <text evidence="2 12">Glycolipid biosynthesis; glycosylphosphatidylinositol-anchor biosynthesis.</text>
</comment>
<dbReference type="Pfam" id="PF04188">
    <property type="entry name" value="Mannosyl_trans2"/>
    <property type="match status" value="1"/>
</dbReference>
<evidence type="ECO:0000256" key="8">
    <source>
        <dbReference type="ARBA" id="ARBA00022692"/>
    </source>
</evidence>
<feature type="transmembrane region" description="Helical" evidence="12">
    <location>
        <begin position="12"/>
        <end position="31"/>
    </location>
</feature>
<feature type="transmembrane region" description="Helical" evidence="12">
    <location>
        <begin position="354"/>
        <end position="374"/>
    </location>
</feature>
<organism evidence="13 14">
    <name type="scientific">Rhizoctonia solani</name>
    <dbReference type="NCBI Taxonomy" id="456999"/>
    <lineage>
        <taxon>Eukaryota</taxon>
        <taxon>Fungi</taxon>
        <taxon>Dikarya</taxon>
        <taxon>Basidiomycota</taxon>
        <taxon>Agaricomycotina</taxon>
        <taxon>Agaricomycetes</taxon>
        <taxon>Cantharellales</taxon>
        <taxon>Ceratobasidiaceae</taxon>
        <taxon>Rhizoctonia</taxon>
    </lineage>
</organism>
<dbReference type="GO" id="GO:0004376">
    <property type="term" value="F:GPI mannosyltransferase activity"/>
    <property type="evidence" value="ECO:0007669"/>
    <property type="project" value="InterPro"/>
</dbReference>
<accession>A0A8H2XKR9</accession>
<evidence type="ECO:0000313" key="14">
    <source>
        <dbReference type="Proteomes" id="UP000663843"/>
    </source>
</evidence>
<gene>
    <name evidence="13" type="ORF">RDB_LOCUS62215</name>
</gene>
<comment type="subcellular location">
    <subcellularLocation>
        <location evidence="1 12">Endoplasmic reticulum membrane</location>
        <topology evidence="1 12">Multi-pass membrane protein</topology>
    </subcellularLocation>
</comment>
<dbReference type="InterPro" id="IPR007315">
    <property type="entry name" value="PIG-V/Gpi18"/>
</dbReference>
<feature type="transmembrane region" description="Helical" evidence="12">
    <location>
        <begin position="177"/>
        <end position="200"/>
    </location>
</feature>
<dbReference type="PANTHER" id="PTHR12468">
    <property type="entry name" value="GPI MANNOSYLTRANSFERASE 2"/>
    <property type="match status" value="1"/>
</dbReference>
<dbReference type="UniPathway" id="UPA00196"/>
<keyword evidence="10 12" id="KW-1133">Transmembrane helix</keyword>
<dbReference type="GO" id="GO:0000009">
    <property type="term" value="F:alpha-1,6-mannosyltransferase activity"/>
    <property type="evidence" value="ECO:0007669"/>
    <property type="project" value="InterPro"/>
</dbReference>
<dbReference type="GO" id="GO:0006506">
    <property type="term" value="P:GPI anchor biosynthetic process"/>
    <property type="evidence" value="ECO:0007669"/>
    <property type="project" value="UniProtKB-UniPathway"/>
</dbReference>